<evidence type="ECO:0000313" key="4">
    <source>
        <dbReference type="EMBL" id="WYJ76206.1"/>
    </source>
</evidence>
<evidence type="ECO:0000256" key="3">
    <source>
        <dbReference type="SAM" id="Phobius"/>
    </source>
</evidence>
<protein>
    <submittedName>
        <fullName evidence="4">Competence protein ComGD</fullName>
    </submittedName>
</protein>
<dbReference type="RefSeq" id="WP_207942526.1">
    <property type="nucleotide sequence ID" value="NZ_CP147251.1"/>
</dbReference>
<dbReference type="NCBIfam" id="TIGR02532">
    <property type="entry name" value="IV_pilin_GFxxxE"/>
    <property type="match status" value="1"/>
</dbReference>
<evidence type="ECO:0000313" key="5">
    <source>
        <dbReference type="Proteomes" id="UP000664701"/>
    </source>
</evidence>
<accession>A0ABZ2SP84</accession>
<keyword evidence="2" id="KW-0178">Competence</keyword>
<feature type="transmembrane region" description="Helical" evidence="3">
    <location>
        <begin position="6"/>
        <end position="25"/>
    </location>
</feature>
<reference evidence="4 5" key="1">
    <citation type="submission" date="2021-03" db="EMBL/GenBank/DDBJ databases">
        <authorList>
            <person name="Gilmore M.S."/>
            <person name="Schwartzman J."/>
            <person name="Van Tyne D."/>
            <person name="Martin M."/>
            <person name="Earl A.M."/>
            <person name="Manson A.L."/>
            <person name="Straub T."/>
            <person name="Salamzade R."/>
            <person name="Saavedra J."/>
            <person name="Lebreton F."/>
            <person name="Prichula J."/>
            <person name="Schaufler K."/>
            <person name="Gaca A."/>
            <person name="Sgardioli B."/>
            <person name="Wagenaar J."/>
            <person name="Strong T."/>
        </authorList>
    </citation>
    <scope>NUCLEOTIDE SEQUENCE [LARGE SCALE GENOMIC DNA]</scope>
    <source>
        <strain evidence="4 5">DIV2402</strain>
    </source>
</reference>
<comment type="subcellular location">
    <subcellularLocation>
        <location evidence="1">Cell surface</location>
    </subcellularLocation>
</comment>
<keyword evidence="3" id="KW-1133">Transmembrane helix</keyword>
<evidence type="ECO:0000256" key="1">
    <source>
        <dbReference type="ARBA" id="ARBA00004241"/>
    </source>
</evidence>
<proteinExistence type="predicted"/>
<name>A0ABZ2SP84_9ENTE</name>
<reference evidence="4 5" key="2">
    <citation type="submission" date="2024-03" db="EMBL/GenBank/DDBJ databases">
        <title>The Genome Sequence of Enterococcus sp. DIV2402.</title>
        <authorList>
            <consortium name="The Broad Institute Genomics Platform"/>
            <consortium name="The Broad Institute Microbial Omics Core"/>
            <consortium name="The Broad Institute Genomic Center for Infectious Diseases"/>
            <person name="Earl A."/>
            <person name="Manson A."/>
            <person name="Gilmore M."/>
            <person name="Schwartman J."/>
            <person name="Shea T."/>
            <person name="Abouelleil A."/>
            <person name="Cao P."/>
            <person name="Chapman S."/>
            <person name="Cusick C."/>
            <person name="Young S."/>
            <person name="Neafsey D."/>
            <person name="Nusbaum C."/>
            <person name="Birren B."/>
        </authorList>
    </citation>
    <scope>NUCLEOTIDE SEQUENCE [LARGE SCALE GENOMIC DNA]</scope>
    <source>
        <strain evidence="4 5">DIV2402</strain>
    </source>
</reference>
<dbReference type="NCBIfam" id="NF040982">
    <property type="entry name" value="ComGD"/>
    <property type="match status" value="1"/>
</dbReference>
<dbReference type="EMBL" id="CP147251">
    <property type="protein sequence ID" value="WYJ76206.1"/>
    <property type="molecule type" value="Genomic_DNA"/>
</dbReference>
<gene>
    <name evidence="4" type="ORF">DOK78_000832</name>
</gene>
<dbReference type="InterPro" id="IPR016785">
    <property type="entry name" value="ComGD"/>
</dbReference>
<keyword evidence="3" id="KW-0472">Membrane</keyword>
<organism evidence="4 5">
    <name type="scientific">Candidatus Enterococcus lowellii</name>
    <dbReference type="NCBI Taxonomy" id="2230877"/>
    <lineage>
        <taxon>Bacteria</taxon>
        <taxon>Bacillati</taxon>
        <taxon>Bacillota</taxon>
        <taxon>Bacilli</taxon>
        <taxon>Lactobacillales</taxon>
        <taxon>Enterococcaceae</taxon>
        <taxon>Enterococcus</taxon>
    </lineage>
</organism>
<keyword evidence="5" id="KW-1185">Reference proteome</keyword>
<sequence>MRKHTAFTLIESLVVLMIVSIIVCLPTLMIRETTKTVETLYFFDRLEKSILTSQQVAIISNKSADILQPDLKQLAFQLTTGDWLETLTVPDTLVASKLSKKISFAGGTGNVGQQRQIQFIWQDKKQKVSYVFLFGKGHYNKVVTTL</sequence>
<dbReference type="Proteomes" id="UP000664701">
    <property type="component" value="Chromosome"/>
</dbReference>
<evidence type="ECO:0000256" key="2">
    <source>
        <dbReference type="ARBA" id="ARBA00023287"/>
    </source>
</evidence>
<dbReference type="InterPro" id="IPR012902">
    <property type="entry name" value="N_methyl_site"/>
</dbReference>
<dbReference type="Pfam" id="PF07963">
    <property type="entry name" value="N_methyl"/>
    <property type="match status" value="1"/>
</dbReference>
<keyword evidence="3" id="KW-0812">Transmembrane</keyword>